<reference evidence="2" key="2">
    <citation type="journal article" date="2015" name="Data Brief">
        <title>Shoot transcriptome of the giant reed, Arundo donax.</title>
        <authorList>
            <person name="Barrero R.A."/>
            <person name="Guerrero F.D."/>
            <person name="Moolhuijzen P."/>
            <person name="Goolsby J.A."/>
            <person name="Tidwell J."/>
            <person name="Bellgard S.E."/>
            <person name="Bellgard M.I."/>
        </authorList>
    </citation>
    <scope>NUCLEOTIDE SEQUENCE</scope>
    <source>
        <tissue evidence="2">Shoot tissue taken approximately 20 cm above the soil surface</tissue>
    </source>
</reference>
<feature type="compositionally biased region" description="Low complexity" evidence="1">
    <location>
        <begin position="1"/>
        <end position="10"/>
    </location>
</feature>
<reference evidence="2" key="1">
    <citation type="submission" date="2014-09" db="EMBL/GenBank/DDBJ databases">
        <authorList>
            <person name="Magalhaes I.L.F."/>
            <person name="Oliveira U."/>
            <person name="Santos F.R."/>
            <person name="Vidigal T.H.D.A."/>
            <person name="Brescovit A.D."/>
            <person name="Santos A.J."/>
        </authorList>
    </citation>
    <scope>NUCLEOTIDE SEQUENCE</scope>
    <source>
        <tissue evidence="2">Shoot tissue taken approximately 20 cm above the soil surface</tissue>
    </source>
</reference>
<sequence length="73" mass="7668">MRGCGEAAAAARRELKERRGGRRGAEALRSAEWRTAAGFGANRGGGIQPAEQLARACLCPLFNSQSASHIGVE</sequence>
<evidence type="ECO:0000313" key="2">
    <source>
        <dbReference type="EMBL" id="JAE28742.1"/>
    </source>
</evidence>
<feature type="region of interest" description="Disordered" evidence="1">
    <location>
        <begin position="1"/>
        <end position="27"/>
    </location>
</feature>
<dbReference type="AlphaFoldDB" id="A0A0A9GW38"/>
<evidence type="ECO:0000256" key="1">
    <source>
        <dbReference type="SAM" id="MobiDB-lite"/>
    </source>
</evidence>
<dbReference type="EMBL" id="GBRH01169154">
    <property type="protein sequence ID" value="JAE28742.1"/>
    <property type="molecule type" value="Transcribed_RNA"/>
</dbReference>
<name>A0A0A9GW38_ARUDO</name>
<feature type="compositionally biased region" description="Basic and acidic residues" evidence="1">
    <location>
        <begin position="11"/>
        <end position="27"/>
    </location>
</feature>
<proteinExistence type="predicted"/>
<organism evidence="2">
    <name type="scientific">Arundo donax</name>
    <name type="common">Giant reed</name>
    <name type="synonym">Donax arundinaceus</name>
    <dbReference type="NCBI Taxonomy" id="35708"/>
    <lineage>
        <taxon>Eukaryota</taxon>
        <taxon>Viridiplantae</taxon>
        <taxon>Streptophyta</taxon>
        <taxon>Embryophyta</taxon>
        <taxon>Tracheophyta</taxon>
        <taxon>Spermatophyta</taxon>
        <taxon>Magnoliopsida</taxon>
        <taxon>Liliopsida</taxon>
        <taxon>Poales</taxon>
        <taxon>Poaceae</taxon>
        <taxon>PACMAD clade</taxon>
        <taxon>Arundinoideae</taxon>
        <taxon>Arundineae</taxon>
        <taxon>Arundo</taxon>
    </lineage>
</organism>
<accession>A0A0A9GW38</accession>
<protein>
    <submittedName>
        <fullName evidence="2">Uncharacterized protein</fullName>
    </submittedName>
</protein>